<dbReference type="SMART" id="SM00091">
    <property type="entry name" value="PAS"/>
    <property type="match status" value="1"/>
</dbReference>
<dbReference type="Gene3D" id="6.10.340.10">
    <property type="match status" value="1"/>
</dbReference>
<evidence type="ECO:0000256" key="14">
    <source>
        <dbReference type="SAM" id="Phobius"/>
    </source>
</evidence>
<keyword evidence="11 14" id="KW-1133">Transmembrane helix</keyword>
<dbReference type="GO" id="GO:0000155">
    <property type="term" value="F:phosphorelay sensor kinase activity"/>
    <property type="evidence" value="ECO:0007669"/>
    <property type="project" value="InterPro"/>
</dbReference>
<comment type="subcellular location">
    <subcellularLocation>
        <location evidence="2">Cell membrane</location>
        <topology evidence="2">Multi-pass membrane protein</topology>
    </subcellularLocation>
</comment>
<feature type="transmembrane region" description="Helical" evidence="14">
    <location>
        <begin position="12"/>
        <end position="34"/>
    </location>
</feature>
<gene>
    <name evidence="17" type="primary">phoR_4</name>
    <name evidence="17" type="ORF">SDC9_22919</name>
</gene>
<keyword evidence="9" id="KW-0418">Kinase</keyword>
<dbReference type="SUPFAM" id="SSF103190">
    <property type="entry name" value="Sensory domain-like"/>
    <property type="match status" value="1"/>
</dbReference>
<dbReference type="SUPFAM" id="SSF55785">
    <property type="entry name" value="PYP-like sensor domain (PAS domain)"/>
    <property type="match status" value="1"/>
</dbReference>
<dbReference type="Gene3D" id="3.30.450.20">
    <property type="entry name" value="PAS domain"/>
    <property type="match status" value="2"/>
</dbReference>
<keyword evidence="4" id="KW-1003">Cell membrane</keyword>
<dbReference type="CDD" id="cd06225">
    <property type="entry name" value="HAMP"/>
    <property type="match status" value="1"/>
</dbReference>
<keyword evidence="13 14" id="KW-0472">Membrane</keyword>
<dbReference type="InterPro" id="IPR004358">
    <property type="entry name" value="Sig_transdc_His_kin-like_C"/>
</dbReference>
<keyword evidence="12" id="KW-0902">Two-component regulatory system</keyword>
<evidence type="ECO:0000256" key="12">
    <source>
        <dbReference type="ARBA" id="ARBA00023012"/>
    </source>
</evidence>
<dbReference type="GO" id="GO:0030295">
    <property type="term" value="F:protein kinase activator activity"/>
    <property type="evidence" value="ECO:0007669"/>
    <property type="project" value="TreeGrafter"/>
</dbReference>
<dbReference type="Pfam" id="PF00672">
    <property type="entry name" value="HAMP"/>
    <property type="match status" value="1"/>
</dbReference>
<dbReference type="NCBIfam" id="TIGR00229">
    <property type="entry name" value="sensory_box"/>
    <property type="match status" value="1"/>
</dbReference>
<protein>
    <recommendedName>
        <fullName evidence="3">histidine kinase</fullName>
        <ecNumber evidence="3">2.7.13.3</ecNumber>
    </recommendedName>
</protein>
<dbReference type="SUPFAM" id="SSF47384">
    <property type="entry name" value="Homodimeric domain of signal transducing histidine kinase"/>
    <property type="match status" value="1"/>
</dbReference>
<accession>A0A644UDK0</accession>
<dbReference type="PANTHER" id="PTHR42878">
    <property type="entry name" value="TWO-COMPONENT HISTIDINE KINASE"/>
    <property type="match status" value="1"/>
</dbReference>
<dbReference type="InterPro" id="IPR003660">
    <property type="entry name" value="HAMP_dom"/>
</dbReference>
<evidence type="ECO:0000256" key="7">
    <source>
        <dbReference type="ARBA" id="ARBA00022692"/>
    </source>
</evidence>
<dbReference type="PANTHER" id="PTHR42878:SF7">
    <property type="entry name" value="SENSOR HISTIDINE KINASE GLRK"/>
    <property type="match status" value="1"/>
</dbReference>
<dbReference type="GO" id="GO:0000156">
    <property type="term" value="F:phosphorelay response regulator activity"/>
    <property type="evidence" value="ECO:0007669"/>
    <property type="project" value="TreeGrafter"/>
</dbReference>
<dbReference type="InterPro" id="IPR050351">
    <property type="entry name" value="BphY/WalK/GraS-like"/>
</dbReference>
<reference evidence="17" key="1">
    <citation type="submission" date="2019-08" db="EMBL/GenBank/DDBJ databases">
        <authorList>
            <person name="Kucharzyk K."/>
            <person name="Murdoch R.W."/>
            <person name="Higgins S."/>
            <person name="Loffler F."/>
        </authorList>
    </citation>
    <scope>NUCLEOTIDE SEQUENCE</scope>
</reference>
<evidence type="ECO:0000313" key="17">
    <source>
        <dbReference type="EMBL" id="MPL77068.1"/>
    </source>
</evidence>
<dbReference type="CDD" id="cd00082">
    <property type="entry name" value="HisKA"/>
    <property type="match status" value="1"/>
</dbReference>
<comment type="caution">
    <text evidence="17">The sequence shown here is derived from an EMBL/GenBank/DDBJ whole genome shotgun (WGS) entry which is preliminary data.</text>
</comment>
<dbReference type="EC" id="2.7.13.3" evidence="3"/>
<keyword evidence="5" id="KW-0597">Phosphoprotein</keyword>
<dbReference type="CDD" id="cd00075">
    <property type="entry name" value="HATPase"/>
    <property type="match status" value="1"/>
</dbReference>
<dbReference type="PROSITE" id="PS50109">
    <property type="entry name" value="HIS_KIN"/>
    <property type="match status" value="1"/>
</dbReference>
<dbReference type="SUPFAM" id="SSF55874">
    <property type="entry name" value="ATPase domain of HSP90 chaperone/DNA topoisomerase II/histidine kinase"/>
    <property type="match status" value="1"/>
</dbReference>
<evidence type="ECO:0000256" key="5">
    <source>
        <dbReference type="ARBA" id="ARBA00022553"/>
    </source>
</evidence>
<dbReference type="Pfam" id="PF00989">
    <property type="entry name" value="PAS"/>
    <property type="match status" value="1"/>
</dbReference>
<feature type="domain" description="Histidine kinase" evidence="15">
    <location>
        <begin position="373"/>
        <end position="593"/>
    </location>
</feature>
<dbReference type="PROSITE" id="PS50885">
    <property type="entry name" value="HAMP"/>
    <property type="match status" value="1"/>
</dbReference>
<dbReference type="AlphaFoldDB" id="A0A644UDK0"/>
<evidence type="ECO:0000256" key="3">
    <source>
        <dbReference type="ARBA" id="ARBA00012438"/>
    </source>
</evidence>
<dbReference type="FunFam" id="3.30.565.10:FF:000006">
    <property type="entry name" value="Sensor histidine kinase WalK"/>
    <property type="match status" value="1"/>
</dbReference>
<dbReference type="InterPro" id="IPR036097">
    <property type="entry name" value="HisK_dim/P_sf"/>
</dbReference>
<dbReference type="InterPro" id="IPR003594">
    <property type="entry name" value="HATPase_dom"/>
</dbReference>
<evidence type="ECO:0000259" key="16">
    <source>
        <dbReference type="PROSITE" id="PS50885"/>
    </source>
</evidence>
<dbReference type="FunFam" id="1.10.287.130:FF:000001">
    <property type="entry name" value="Two-component sensor histidine kinase"/>
    <property type="match status" value="1"/>
</dbReference>
<dbReference type="GO" id="GO:0007234">
    <property type="term" value="P:osmosensory signaling via phosphorelay pathway"/>
    <property type="evidence" value="ECO:0007669"/>
    <property type="project" value="TreeGrafter"/>
</dbReference>
<dbReference type="EMBL" id="VSSQ01000103">
    <property type="protein sequence ID" value="MPL77068.1"/>
    <property type="molecule type" value="Genomic_DNA"/>
</dbReference>
<dbReference type="Gene3D" id="3.30.565.10">
    <property type="entry name" value="Histidine kinase-like ATPase, C-terminal domain"/>
    <property type="match status" value="1"/>
</dbReference>
<dbReference type="SMART" id="SM00304">
    <property type="entry name" value="HAMP"/>
    <property type="match status" value="1"/>
</dbReference>
<dbReference type="InterPro" id="IPR003661">
    <property type="entry name" value="HisK_dim/P_dom"/>
</dbReference>
<evidence type="ECO:0000256" key="4">
    <source>
        <dbReference type="ARBA" id="ARBA00022475"/>
    </source>
</evidence>
<evidence type="ECO:0000256" key="10">
    <source>
        <dbReference type="ARBA" id="ARBA00022840"/>
    </source>
</evidence>
<dbReference type="PRINTS" id="PR00344">
    <property type="entry name" value="BCTRLSENSOR"/>
</dbReference>
<proteinExistence type="predicted"/>
<dbReference type="GO" id="GO:0005524">
    <property type="term" value="F:ATP binding"/>
    <property type="evidence" value="ECO:0007669"/>
    <property type="project" value="UniProtKB-KW"/>
</dbReference>
<name>A0A644UDK0_9ZZZZ</name>
<dbReference type="SMART" id="SM00387">
    <property type="entry name" value="HATPase_c"/>
    <property type="match status" value="1"/>
</dbReference>
<dbReference type="InterPro" id="IPR036890">
    <property type="entry name" value="HATPase_C_sf"/>
</dbReference>
<dbReference type="InterPro" id="IPR005467">
    <property type="entry name" value="His_kinase_dom"/>
</dbReference>
<evidence type="ECO:0000256" key="2">
    <source>
        <dbReference type="ARBA" id="ARBA00004651"/>
    </source>
</evidence>
<dbReference type="SMART" id="SM00388">
    <property type="entry name" value="HisKA"/>
    <property type="match status" value="1"/>
</dbReference>
<comment type="catalytic activity">
    <reaction evidence="1">
        <text>ATP + protein L-histidine = ADP + protein N-phospho-L-histidine.</text>
        <dbReference type="EC" id="2.7.13.3"/>
    </reaction>
</comment>
<evidence type="ECO:0000256" key="6">
    <source>
        <dbReference type="ARBA" id="ARBA00022679"/>
    </source>
</evidence>
<dbReference type="Gene3D" id="1.10.287.130">
    <property type="match status" value="1"/>
</dbReference>
<evidence type="ECO:0000256" key="1">
    <source>
        <dbReference type="ARBA" id="ARBA00000085"/>
    </source>
</evidence>
<dbReference type="InterPro" id="IPR029151">
    <property type="entry name" value="Sensor-like_sf"/>
</dbReference>
<keyword evidence="6 17" id="KW-0808">Transferase</keyword>
<dbReference type="Pfam" id="PF02518">
    <property type="entry name" value="HATPase_c"/>
    <property type="match status" value="1"/>
</dbReference>
<evidence type="ECO:0000256" key="8">
    <source>
        <dbReference type="ARBA" id="ARBA00022741"/>
    </source>
</evidence>
<dbReference type="GO" id="GO:0006355">
    <property type="term" value="P:regulation of DNA-templated transcription"/>
    <property type="evidence" value="ECO:0007669"/>
    <property type="project" value="InterPro"/>
</dbReference>
<evidence type="ECO:0000259" key="15">
    <source>
        <dbReference type="PROSITE" id="PS50109"/>
    </source>
</evidence>
<evidence type="ECO:0000256" key="11">
    <source>
        <dbReference type="ARBA" id="ARBA00022989"/>
    </source>
</evidence>
<evidence type="ECO:0000256" key="13">
    <source>
        <dbReference type="ARBA" id="ARBA00023136"/>
    </source>
</evidence>
<dbReference type="GO" id="GO:0005886">
    <property type="term" value="C:plasma membrane"/>
    <property type="evidence" value="ECO:0007669"/>
    <property type="project" value="UniProtKB-SubCell"/>
</dbReference>
<dbReference type="InterPro" id="IPR035965">
    <property type="entry name" value="PAS-like_dom_sf"/>
</dbReference>
<organism evidence="17">
    <name type="scientific">bioreactor metagenome</name>
    <dbReference type="NCBI Taxonomy" id="1076179"/>
    <lineage>
        <taxon>unclassified sequences</taxon>
        <taxon>metagenomes</taxon>
        <taxon>ecological metagenomes</taxon>
    </lineage>
</organism>
<keyword evidence="10" id="KW-0067">ATP-binding</keyword>
<dbReference type="InterPro" id="IPR000014">
    <property type="entry name" value="PAS"/>
</dbReference>
<dbReference type="InterPro" id="IPR013767">
    <property type="entry name" value="PAS_fold"/>
</dbReference>
<keyword evidence="8" id="KW-0547">Nucleotide-binding</keyword>
<keyword evidence="7 14" id="KW-0812">Transmembrane</keyword>
<dbReference type="SUPFAM" id="SSF158472">
    <property type="entry name" value="HAMP domain-like"/>
    <property type="match status" value="1"/>
</dbReference>
<feature type="domain" description="HAMP" evidence="16">
    <location>
        <begin position="192"/>
        <end position="244"/>
    </location>
</feature>
<sequence length="595" mass="66053">MTRWSIRSRLIVSFLLLIVVSLSLLGGYILWYFYQHNVDTLTNNLVTNARIIEHLIKDSMAGPMEKASLDARIKETTSNSNIRITIIDNNGNVLADSWENPTLMENHSDRSEIAAALAGGSGQSIRYSTTLAQNSLYVAIPIVRNSEILGVVRIASTLAQVDAAFSQIRSTLLAAILFTSLLSVALGIKLARNFTAPLEKITRAARRMAGGQLSEKVYINTGDELQLLAHTLNNLSSSLEDKMAQIVAETNKLELILHNMDNAVILLDRYGRITTANKMASEIFDLTPAMLGKHNLHVIGSSFFDQAVHEAIAQNKHQVIDLKTNFDNQKRVFQVFLAPVTAASNDIIRLLAVFHDITALQEINDRQAEFIANASHELSTPLTSIKGFAETLLDGAMNEPELRIKFINIILTEAERMHRLVKDLLQLTKLDSDEYRRQVNLEPVPIMPLITKVAQELKPQAQRKKINVEIAPSSDCIMALAHPDWLKQVLVNLIDNGLKYTPDGGHVHLSCWKEKNQVMIMVKDSGVGIPTQDLPLIFERFYRVDRARNRSAGGTGLGLSIVKFIIDMLGGRIDVQSQVDIGTTFVITLPLADKS</sequence>
<evidence type="ECO:0000256" key="9">
    <source>
        <dbReference type="ARBA" id="ARBA00022777"/>
    </source>
</evidence>
<dbReference type="Pfam" id="PF00512">
    <property type="entry name" value="HisKA"/>
    <property type="match status" value="1"/>
</dbReference>